<dbReference type="GO" id="GO:0003677">
    <property type="term" value="F:DNA binding"/>
    <property type="evidence" value="ECO:0007669"/>
    <property type="project" value="TreeGrafter"/>
</dbReference>
<dbReference type="PANTHER" id="PTHR39168:SF1">
    <property type="entry name" value="TRANSCRIPTIONAL REGULATORY PROTEIN"/>
    <property type="match status" value="1"/>
</dbReference>
<evidence type="ECO:0000259" key="1">
    <source>
        <dbReference type="PROSITE" id="PS50987"/>
    </source>
</evidence>
<dbReference type="PROSITE" id="PS50987">
    <property type="entry name" value="HTH_ARSR_2"/>
    <property type="match status" value="1"/>
</dbReference>
<organism evidence="3 5">
    <name type="scientific">Pseudomonas umsongensis</name>
    <dbReference type="NCBI Taxonomy" id="198618"/>
    <lineage>
        <taxon>Bacteria</taxon>
        <taxon>Pseudomonadati</taxon>
        <taxon>Pseudomonadota</taxon>
        <taxon>Gammaproteobacteria</taxon>
        <taxon>Pseudomonadales</taxon>
        <taxon>Pseudomonadaceae</taxon>
        <taxon>Pseudomonas</taxon>
    </lineage>
</organism>
<dbReference type="GO" id="GO:0032791">
    <property type="term" value="F:lead ion binding"/>
    <property type="evidence" value="ECO:0007669"/>
    <property type="project" value="TreeGrafter"/>
</dbReference>
<evidence type="ECO:0000313" key="5">
    <source>
        <dbReference type="Proteomes" id="UP000501367"/>
    </source>
</evidence>
<reference evidence="2 4" key="1">
    <citation type="submission" date="2017-06" db="EMBL/GenBank/DDBJ databases">
        <authorList>
            <person name="Furmanczyk E.M."/>
        </authorList>
    </citation>
    <scope>NUCLEOTIDE SEQUENCE [LARGE SCALE GENOMIC DNA]</scope>
    <source>
        <strain evidence="2 4">DSM 16611</strain>
    </source>
</reference>
<name>A0AAE6ZQT2_9PSED</name>
<dbReference type="GO" id="GO:0097063">
    <property type="term" value="F:cadmium ion sensor activity"/>
    <property type="evidence" value="ECO:0007669"/>
    <property type="project" value="TreeGrafter"/>
</dbReference>
<protein>
    <submittedName>
        <fullName evidence="2 3">Transcriptional regulator</fullName>
    </submittedName>
</protein>
<dbReference type="EMBL" id="NIWU01000012">
    <property type="protein sequence ID" value="OXR27797.1"/>
    <property type="molecule type" value="Genomic_DNA"/>
</dbReference>
<dbReference type="SMART" id="SM00418">
    <property type="entry name" value="HTH_ARSR"/>
    <property type="match status" value="1"/>
</dbReference>
<gene>
    <name evidence="3" type="ORF">HGP31_03590</name>
    <name evidence="2" type="ORF">PSUM_30540</name>
</gene>
<dbReference type="GO" id="GO:0046686">
    <property type="term" value="P:response to cadmium ion"/>
    <property type="evidence" value="ECO:0007669"/>
    <property type="project" value="TreeGrafter"/>
</dbReference>
<dbReference type="SUPFAM" id="SSF46785">
    <property type="entry name" value="Winged helix' DNA-binding domain"/>
    <property type="match status" value="1"/>
</dbReference>
<dbReference type="RefSeq" id="WP_020796341.1">
    <property type="nucleotide sequence ID" value="NZ_CP044409.1"/>
</dbReference>
<dbReference type="AlphaFoldDB" id="A0AAE6ZQT2"/>
<dbReference type="Proteomes" id="UP000501367">
    <property type="component" value="Chromosome"/>
</dbReference>
<evidence type="ECO:0000313" key="3">
    <source>
        <dbReference type="EMBL" id="QJC77422.1"/>
    </source>
</evidence>
<dbReference type="EMBL" id="CP051487">
    <property type="protein sequence ID" value="QJC77422.1"/>
    <property type="molecule type" value="Genomic_DNA"/>
</dbReference>
<dbReference type="KEGG" id="pum:HGP31_03590"/>
<evidence type="ECO:0000313" key="4">
    <source>
        <dbReference type="Proteomes" id="UP000215455"/>
    </source>
</evidence>
<keyword evidence="4" id="KW-1185">Reference proteome</keyword>
<dbReference type="Proteomes" id="UP000215455">
    <property type="component" value="Unassembled WGS sequence"/>
</dbReference>
<feature type="domain" description="HTH arsR-type" evidence="1">
    <location>
        <begin position="1"/>
        <end position="94"/>
    </location>
</feature>
<dbReference type="InterPro" id="IPR036388">
    <property type="entry name" value="WH-like_DNA-bd_sf"/>
</dbReference>
<reference evidence="3 5" key="2">
    <citation type="submission" date="2020-04" db="EMBL/GenBank/DDBJ databases">
        <authorList>
            <person name="Yao Y."/>
            <person name="He Z."/>
        </authorList>
    </citation>
    <scope>NUCLEOTIDE SEQUENCE [LARGE SCALE GENOMIC DNA]</scope>
    <source>
        <strain evidence="3 5">CY-1</strain>
    </source>
</reference>
<dbReference type="GO" id="GO:0003700">
    <property type="term" value="F:DNA-binding transcription factor activity"/>
    <property type="evidence" value="ECO:0007669"/>
    <property type="project" value="InterPro"/>
</dbReference>
<dbReference type="PANTHER" id="PTHR39168">
    <property type="entry name" value="TRANSCRIPTIONAL REGULATOR-RELATED"/>
    <property type="match status" value="1"/>
</dbReference>
<dbReference type="InterPro" id="IPR052543">
    <property type="entry name" value="HTH_Metal-responsive_Reg"/>
</dbReference>
<evidence type="ECO:0000313" key="2">
    <source>
        <dbReference type="EMBL" id="OXR27797.1"/>
    </source>
</evidence>
<proteinExistence type="predicted"/>
<dbReference type="GeneID" id="72192635"/>
<sequence length="244" mass="26364">MEHAPCISQIATLLADPKRSAMMWALMDGSARHTEELALMAGLSPSSASAHLARLSAGGLLKVETRGRKRFFRLTAPEIGAAIEALASATLASTPQDIPDIFKRAAPLAKPQPRGSSLLRARLCEDHLGGTLAADLYQRLLEAGWIEQFDQRVTITLKGSTQLASRGVFIQALAHRNGKVACACPDWSERRPHLGGALGAALLQLFMQSGWLNLPVDSRALQLTAAGQKEIHRFARQTELEMAL</sequence>
<dbReference type="CDD" id="cd00090">
    <property type="entry name" value="HTH_ARSR"/>
    <property type="match status" value="1"/>
</dbReference>
<dbReference type="InterPro" id="IPR036390">
    <property type="entry name" value="WH_DNA-bd_sf"/>
</dbReference>
<accession>A0AAE6ZQT2</accession>
<dbReference type="InterPro" id="IPR011991">
    <property type="entry name" value="ArsR-like_HTH"/>
</dbReference>
<dbReference type="Gene3D" id="1.10.10.10">
    <property type="entry name" value="Winged helix-like DNA-binding domain superfamily/Winged helix DNA-binding domain"/>
    <property type="match status" value="1"/>
</dbReference>
<dbReference type="GO" id="GO:0010288">
    <property type="term" value="P:response to lead ion"/>
    <property type="evidence" value="ECO:0007669"/>
    <property type="project" value="TreeGrafter"/>
</dbReference>
<dbReference type="Pfam" id="PF01022">
    <property type="entry name" value="HTH_5"/>
    <property type="match status" value="1"/>
</dbReference>
<dbReference type="InterPro" id="IPR001845">
    <property type="entry name" value="HTH_ArsR_DNA-bd_dom"/>
</dbReference>